<feature type="transmembrane region" description="Helical" evidence="1">
    <location>
        <begin position="230"/>
        <end position="251"/>
    </location>
</feature>
<evidence type="ECO:0000259" key="2">
    <source>
        <dbReference type="Pfam" id="PF19830"/>
    </source>
</evidence>
<feature type="domain" description="DUF6311" evidence="2">
    <location>
        <begin position="24"/>
        <end position="420"/>
    </location>
</feature>
<keyword evidence="1" id="KW-0472">Membrane</keyword>
<organism evidence="4 5">
    <name type="scientific">Candidatus Magasanikbacteria bacterium CG10_big_fil_rev_8_21_14_0_10_42_10</name>
    <dbReference type="NCBI Taxonomy" id="1974649"/>
    <lineage>
        <taxon>Bacteria</taxon>
        <taxon>Candidatus Magasanikiibacteriota</taxon>
    </lineage>
</organism>
<dbReference type="EMBL" id="PFBY01000042">
    <property type="protein sequence ID" value="PIR76070.1"/>
    <property type="molecule type" value="Genomic_DNA"/>
</dbReference>
<gene>
    <name evidence="4" type="ORF">COU32_03900</name>
</gene>
<feature type="transmembrane region" description="Helical" evidence="1">
    <location>
        <begin position="133"/>
        <end position="152"/>
    </location>
</feature>
<dbReference type="InterPro" id="IPR058671">
    <property type="entry name" value="DUF6311_C"/>
</dbReference>
<keyword evidence="1" id="KW-0812">Transmembrane</keyword>
<reference evidence="5" key="1">
    <citation type="submission" date="2017-09" db="EMBL/GenBank/DDBJ databases">
        <title>Depth-based differentiation of microbial function through sediment-hosted aquifers and enrichment of novel symbionts in the deep terrestrial subsurface.</title>
        <authorList>
            <person name="Probst A.J."/>
            <person name="Ladd B."/>
            <person name="Jarett J.K."/>
            <person name="Geller-Mcgrath D.E."/>
            <person name="Sieber C.M.K."/>
            <person name="Emerson J.B."/>
            <person name="Anantharaman K."/>
            <person name="Thomas B.C."/>
            <person name="Malmstrom R."/>
            <person name="Stieglmeier M."/>
            <person name="Klingl A."/>
            <person name="Woyke T."/>
            <person name="Ryan C.M."/>
            <person name="Banfield J.F."/>
        </authorList>
    </citation>
    <scope>NUCLEOTIDE SEQUENCE [LARGE SCALE GENOMIC DNA]</scope>
</reference>
<feature type="transmembrane region" description="Helical" evidence="1">
    <location>
        <begin position="108"/>
        <end position="127"/>
    </location>
</feature>
<dbReference type="Proteomes" id="UP000231530">
    <property type="component" value="Unassembled WGS sequence"/>
</dbReference>
<evidence type="ECO:0000256" key="1">
    <source>
        <dbReference type="SAM" id="Phobius"/>
    </source>
</evidence>
<feature type="transmembrane region" description="Helical" evidence="1">
    <location>
        <begin position="183"/>
        <end position="209"/>
    </location>
</feature>
<protein>
    <recommendedName>
        <fullName evidence="6">Glycosyltransferase RgtA/B/C/D-like domain-containing protein</fullName>
    </recommendedName>
</protein>
<feature type="transmembrane region" description="Helical" evidence="1">
    <location>
        <begin position="299"/>
        <end position="321"/>
    </location>
</feature>
<feature type="transmembrane region" description="Helical" evidence="1">
    <location>
        <begin position="159"/>
        <end position="177"/>
    </location>
</feature>
<feature type="transmembrane region" description="Helical" evidence="1">
    <location>
        <begin position="12"/>
        <end position="29"/>
    </location>
</feature>
<feature type="transmembrane region" description="Helical" evidence="1">
    <location>
        <begin position="333"/>
        <end position="353"/>
    </location>
</feature>
<keyword evidence="1" id="KW-1133">Transmembrane helix</keyword>
<evidence type="ECO:0000313" key="4">
    <source>
        <dbReference type="EMBL" id="PIR76070.1"/>
    </source>
</evidence>
<name>A0A2H0TV94_9BACT</name>
<feature type="domain" description="DUF6311" evidence="3">
    <location>
        <begin position="444"/>
        <end position="544"/>
    </location>
</feature>
<feature type="transmembrane region" description="Helical" evidence="1">
    <location>
        <begin position="71"/>
        <end position="96"/>
    </location>
</feature>
<proteinExistence type="predicted"/>
<dbReference type="Pfam" id="PF25853">
    <property type="entry name" value="DUF6311_C"/>
    <property type="match status" value="1"/>
</dbReference>
<dbReference type="AlphaFoldDB" id="A0A2H0TV94"/>
<evidence type="ECO:0000259" key="3">
    <source>
        <dbReference type="Pfam" id="PF25853"/>
    </source>
</evidence>
<evidence type="ECO:0000313" key="5">
    <source>
        <dbReference type="Proteomes" id="UP000231530"/>
    </source>
</evidence>
<sequence length="548" mass="62335">MFKKITLKKSLPLLFVIVASFGTFFYLFSELLAPTYIDWILNIKSDPFQHFISGFFYRIGPWTFPLNAPMIAYPTGISIVFTDAIPIFAIFFKLLYTLGLLPQAPIQYFGIWLLLCFLLQGLVSYALLKKITASRVLSALGSILFLLSPPMLLRMRGHFALSAHFLILLSLFFYAYTKTTKQTVWWWGSLFVISLLVHPYLFMMVGFLYAADMVRTTFITKLISFRTSSLIILGHVILVLCTMYAAGYFAIGSGVSVGFGAFSMNVLSVFNTSDQNGLPWSRIIAPIATAPYQYEGFNYLGIGILVQLLLFIVFITIQPSLRKKCIDTVKQHWPLAIIIVGLTFFSMSTKVYIGTHLLFNIPLPGKIEHLFNIFRSSGRFFWPVYYVLMLISFAIYTLIQKRTLRIALLCTVIALQIFDFFPKLQEINTSYESIAYTSSLRSPEWERYGTEYAHVSFVPHVSPGIYEDVSFWAATHHMTINSMYTARPAKDEVQKQIQMLQDIKNGILSPDTIYIFQIADISGYISTSTTANGTISQLDEYTILTKKQ</sequence>
<accession>A0A2H0TV94</accession>
<dbReference type="Pfam" id="PF19830">
    <property type="entry name" value="DUF6311"/>
    <property type="match status" value="1"/>
</dbReference>
<evidence type="ECO:0008006" key="6">
    <source>
        <dbReference type="Google" id="ProtNLM"/>
    </source>
</evidence>
<dbReference type="InterPro" id="IPR046278">
    <property type="entry name" value="DUF6311"/>
</dbReference>
<comment type="caution">
    <text evidence="4">The sequence shown here is derived from an EMBL/GenBank/DDBJ whole genome shotgun (WGS) entry which is preliminary data.</text>
</comment>
<feature type="transmembrane region" description="Helical" evidence="1">
    <location>
        <begin position="380"/>
        <end position="399"/>
    </location>
</feature>